<dbReference type="PANTHER" id="PTHR10880">
    <property type="entry name" value="MORTALITY FACTOR 4-LIKE PROTEIN"/>
    <property type="match status" value="1"/>
</dbReference>
<accession>A0AA39ZXH2</accession>
<keyword evidence="16" id="KW-1185">Reference proteome</keyword>
<dbReference type="GO" id="GO:0006281">
    <property type="term" value="P:DNA repair"/>
    <property type="evidence" value="ECO:0007669"/>
    <property type="project" value="UniProtKB-KW"/>
</dbReference>
<evidence type="ECO:0000256" key="1">
    <source>
        <dbReference type="ARBA" id="ARBA00004123"/>
    </source>
</evidence>
<evidence type="ECO:0000256" key="7">
    <source>
        <dbReference type="ARBA" id="ARBA00023015"/>
    </source>
</evidence>
<evidence type="ECO:0000256" key="9">
    <source>
        <dbReference type="ARBA" id="ARBA00023204"/>
    </source>
</evidence>
<dbReference type="InterPro" id="IPR053820">
    <property type="entry name" value="MSL3_chromo-like"/>
</dbReference>
<feature type="domain" description="Chromo" evidence="14">
    <location>
        <begin position="25"/>
        <end position="76"/>
    </location>
</feature>
<keyword evidence="8" id="KW-0804">Transcription</keyword>
<dbReference type="GO" id="GO:0035267">
    <property type="term" value="C:NuA4 histone acetyltransferase complex"/>
    <property type="evidence" value="ECO:0007669"/>
    <property type="project" value="TreeGrafter"/>
</dbReference>
<feature type="region of interest" description="Disordered" evidence="13">
    <location>
        <begin position="276"/>
        <end position="311"/>
    </location>
</feature>
<evidence type="ECO:0000313" key="15">
    <source>
        <dbReference type="EMBL" id="KAK0705387.1"/>
    </source>
</evidence>
<dbReference type="InterPro" id="IPR016197">
    <property type="entry name" value="Chromo-like_dom_sf"/>
</dbReference>
<comment type="similarity">
    <text evidence="2">Belongs to the MRG family.</text>
</comment>
<dbReference type="Pfam" id="PF05712">
    <property type="entry name" value="MRG"/>
    <property type="match status" value="1"/>
</dbReference>
<dbReference type="AlphaFoldDB" id="A0AA39ZXH2"/>
<evidence type="ECO:0000313" key="16">
    <source>
        <dbReference type="Proteomes" id="UP001172102"/>
    </source>
</evidence>
<sequence length="550" mass="60730">MAPSKAPQAPFSKDERVLCFHMEMLYEAKILDVQPGEGGESWQYKIHYKGWKSSWDDWVPQDRVRKFTDENKDLASQLLAQYKSLQSGKAAKQQIKKGGVGGVGGGGRAGGAGGSDMSSARGSEERTAGGITTQSGRGPRRARDFDLEHSLKERCDDEPLPFDASIAGAQEFAAKDIEYFRDAQYLDHLTMMPPKNTSNLYVTKKGEANSDDRYQMPKRQHPGESHPKILAAEARGISTDTLMIYWRELPCSINIPLAGISRDARLADAAARLAGASTVGSSPASTSQGSTSWSGTGSLPDSSPLSKSSSAIARARRGRKVKWRQAAQTAAEVEVVAAPIVAAPAVVAPAVVESVVTPFSSPAQSEDNFHNRPSIKIPMPDHLKAMLVDDWENVTKNQQLVPLPHVHPFDEIMGDYLEYERPNREAGSASMEILEETMAGLRAYFDKAVGRILLYRFERAQYNELYHQWHSGADNAHKSACDTYGAEHLARLLVSLPELIAQTNMDQQSVNRLREEVTKFTSWLGRHAIKYFVSEYETPSQEYIDQARNV</sequence>
<evidence type="ECO:0000256" key="2">
    <source>
        <dbReference type="ARBA" id="ARBA00009093"/>
    </source>
</evidence>
<dbReference type="FunFam" id="1.10.274.30:FF:000004">
    <property type="entry name" value="Putative Chromatin modification-related protein eaf3"/>
    <property type="match status" value="1"/>
</dbReference>
<dbReference type="GO" id="GO:0006338">
    <property type="term" value="P:chromatin remodeling"/>
    <property type="evidence" value="ECO:0007669"/>
    <property type="project" value="UniProtKB-ARBA"/>
</dbReference>
<evidence type="ECO:0000256" key="3">
    <source>
        <dbReference type="ARBA" id="ARBA00011353"/>
    </source>
</evidence>
<dbReference type="GO" id="GO:0006355">
    <property type="term" value="P:regulation of DNA-templated transcription"/>
    <property type="evidence" value="ECO:0007669"/>
    <property type="project" value="InterPro"/>
</dbReference>
<keyword evidence="6" id="KW-0156">Chromatin regulator</keyword>
<dbReference type="InterPro" id="IPR026541">
    <property type="entry name" value="MRG_dom"/>
</dbReference>
<dbReference type="PROSITE" id="PS51640">
    <property type="entry name" value="MRG"/>
    <property type="match status" value="1"/>
</dbReference>
<dbReference type="GO" id="GO:0032221">
    <property type="term" value="C:Rpd3S complex"/>
    <property type="evidence" value="ECO:0007669"/>
    <property type="project" value="TreeGrafter"/>
</dbReference>
<evidence type="ECO:0000256" key="4">
    <source>
        <dbReference type="ARBA" id="ARBA00018505"/>
    </source>
</evidence>
<evidence type="ECO:0000256" key="8">
    <source>
        <dbReference type="ARBA" id="ARBA00023163"/>
    </source>
</evidence>
<evidence type="ECO:0000256" key="11">
    <source>
        <dbReference type="ARBA" id="ARBA00057322"/>
    </source>
</evidence>
<proteinExistence type="inferred from homology"/>
<evidence type="ECO:0000256" key="12">
    <source>
        <dbReference type="ARBA" id="ARBA00072864"/>
    </source>
</evidence>
<dbReference type="SUPFAM" id="SSF54160">
    <property type="entry name" value="Chromo domain-like"/>
    <property type="match status" value="1"/>
</dbReference>
<dbReference type="InterPro" id="IPR008676">
    <property type="entry name" value="MRG"/>
</dbReference>
<dbReference type="SMART" id="SM00298">
    <property type="entry name" value="CHROMO"/>
    <property type="match status" value="1"/>
</dbReference>
<dbReference type="Pfam" id="PF22732">
    <property type="entry name" value="MSL3_chromo-like"/>
    <property type="match status" value="1"/>
</dbReference>
<evidence type="ECO:0000256" key="10">
    <source>
        <dbReference type="ARBA" id="ARBA00023242"/>
    </source>
</evidence>
<reference evidence="15" key="1">
    <citation type="submission" date="2023-06" db="EMBL/GenBank/DDBJ databases">
        <title>Genome-scale phylogeny and comparative genomics of the fungal order Sordariales.</title>
        <authorList>
            <consortium name="Lawrence Berkeley National Laboratory"/>
            <person name="Hensen N."/>
            <person name="Bonometti L."/>
            <person name="Westerberg I."/>
            <person name="Brannstrom I.O."/>
            <person name="Guillou S."/>
            <person name="Cros-Aarteil S."/>
            <person name="Calhoun S."/>
            <person name="Haridas S."/>
            <person name="Kuo A."/>
            <person name="Mondo S."/>
            <person name="Pangilinan J."/>
            <person name="Riley R."/>
            <person name="Labutti K."/>
            <person name="Andreopoulos B."/>
            <person name="Lipzen A."/>
            <person name="Chen C."/>
            <person name="Yanf M."/>
            <person name="Daum C."/>
            <person name="Ng V."/>
            <person name="Clum A."/>
            <person name="Steindorff A."/>
            <person name="Ohm R."/>
            <person name="Martin F."/>
            <person name="Silar P."/>
            <person name="Natvig D."/>
            <person name="Lalanne C."/>
            <person name="Gautier V."/>
            <person name="Ament-Velasquez S.L."/>
            <person name="Kruys A."/>
            <person name="Hutchinson M.I."/>
            <person name="Powell A.J."/>
            <person name="Barry K."/>
            <person name="Miller A.N."/>
            <person name="Grigoriev I.V."/>
            <person name="Debuchy R."/>
            <person name="Gladieux P."/>
            <person name="Thoren M.H."/>
            <person name="Johannesson H."/>
        </authorList>
    </citation>
    <scope>NUCLEOTIDE SEQUENCE</scope>
    <source>
        <strain evidence="15">SMH4607-1</strain>
    </source>
</reference>
<keyword evidence="7" id="KW-0805">Transcription regulation</keyword>
<dbReference type="Gene3D" id="2.30.30.140">
    <property type="match status" value="1"/>
</dbReference>
<dbReference type="Proteomes" id="UP001172102">
    <property type="component" value="Unassembled WGS sequence"/>
</dbReference>
<comment type="caution">
    <text evidence="15">The sequence shown here is derived from an EMBL/GenBank/DDBJ whole genome shotgun (WGS) entry which is preliminary data.</text>
</comment>
<dbReference type="PANTHER" id="PTHR10880:SF15">
    <property type="entry name" value="MSL COMPLEX SUBUNIT 3"/>
    <property type="match status" value="1"/>
</dbReference>
<evidence type="ECO:0000256" key="5">
    <source>
        <dbReference type="ARBA" id="ARBA00022763"/>
    </source>
</evidence>
<keyword evidence="10" id="KW-0539">Nucleus</keyword>
<organism evidence="15 16">
    <name type="scientific">Lasiosphaeris hirsuta</name>
    <dbReference type="NCBI Taxonomy" id="260670"/>
    <lineage>
        <taxon>Eukaryota</taxon>
        <taxon>Fungi</taxon>
        <taxon>Dikarya</taxon>
        <taxon>Ascomycota</taxon>
        <taxon>Pezizomycotina</taxon>
        <taxon>Sordariomycetes</taxon>
        <taxon>Sordariomycetidae</taxon>
        <taxon>Sordariales</taxon>
        <taxon>Lasiosphaeriaceae</taxon>
        <taxon>Lasiosphaeris</taxon>
    </lineage>
</organism>
<dbReference type="FunFam" id="2.30.30.140:FF:000149">
    <property type="entry name" value="WGS project CABT00000000 data, contig 2.3"/>
    <property type="match status" value="1"/>
</dbReference>
<dbReference type="InterPro" id="IPR038217">
    <property type="entry name" value="MRG_C_sf"/>
</dbReference>
<feature type="region of interest" description="Disordered" evidence="13">
    <location>
        <begin position="93"/>
        <end position="142"/>
    </location>
</feature>
<feature type="compositionally biased region" description="Gly residues" evidence="13">
    <location>
        <begin position="98"/>
        <end position="114"/>
    </location>
</feature>
<dbReference type="InterPro" id="IPR000953">
    <property type="entry name" value="Chromo/chromo_shadow_dom"/>
</dbReference>
<dbReference type="CDD" id="cd18983">
    <property type="entry name" value="CBD_MSL3_like"/>
    <property type="match status" value="1"/>
</dbReference>
<comment type="subunit">
    <text evidence="3">Component of the NuA4 histone acetyltransferase complex.</text>
</comment>
<keyword evidence="5" id="KW-0227">DNA damage</keyword>
<gene>
    <name evidence="15" type="ORF">B0H67DRAFT_558007</name>
</gene>
<comment type="subcellular location">
    <subcellularLocation>
        <location evidence="1">Nucleus</location>
    </subcellularLocation>
</comment>
<evidence type="ECO:0000259" key="14">
    <source>
        <dbReference type="SMART" id="SM00298"/>
    </source>
</evidence>
<dbReference type="EMBL" id="JAUKUA010000007">
    <property type="protein sequence ID" value="KAK0705387.1"/>
    <property type="molecule type" value="Genomic_DNA"/>
</dbReference>
<keyword evidence="9" id="KW-0234">DNA repair</keyword>
<dbReference type="Gene3D" id="1.10.274.30">
    <property type="entry name" value="MRG domain"/>
    <property type="match status" value="1"/>
</dbReference>
<evidence type="ECO:0000256" key="6">
    <source>
        <dbReference type="ARBA" id="ARBA00022853"/>
    </source>
</evidence>
<evidence type="ECO:0000256" key="13">
    <source>
        <dbReference type="SAM" id="MobiDB-lite"/>
    </source>
</evidence>
<comment type="function">
    <text evidence="11">Involved in deacetylation of histones, chromatin assembly and chromosome segregation. May act as a transcriptional oscillator, directing histone deacetylases to specific chromosomal domains. Component of the NuA4 histone acetyltransferase complex which is involved in transcriptional activation of selected genes principally by acetylation of nucleosomal histone H4 and H2A. The NuA4 complex is also involved in DNA repair.</text>
</comment>
<protein>
    <recommendedName>
        <fullName evidence="4">Chromatin modification-related protein EAF3</fullName>
    </recommendedName>
    <alternativeName>
        <fullName evidence="12">Chromatin modification-related protein eaf3</fullName>
    </alternativeName>
</protein>
<name>A0AA39ZXH2_9PEZI</name>